<keyword evidence="1" id="KW-1133">Transmembrane helix</keyword>
<keyword evidence="1" id="KW-0472">Membrane</keyword>
<evidence type="ECO:0000256" key="1">
    <source>
        <dbReference type="SAM" id="Phobius"/>
    </source>
</evidence>
<sequence>MTTALAVTDEVPLLIRAVGDLAAAAEVSLEEVAVITQCTALGCDSGLMEKAEGFGPEIAFWSFLVAPLSCLCSICTFLPLPPDCLGMNLMLAGWNLSGAGTWC</sequence>
<organism evidence="2">
    <name type="scientific">Saccharum spontaneum</name>
    <name type="common">Wild sugarcane</name>
    <dbReference type="NCBI Taxonomy" id="62335"/>
    <lineage>
        <taxon>Eukaryota</taxon>
        <taxon>Viridiplantae</taxon>
        <taxon>Streptophyta</taxon>
        <taxon>Embryophyta</taxon>
        <taxon>Tracheophyta</taxon>
        <taxon>Spermatophyta</taxon>
        <taxon>Magnoliopsida</taxon>
        <taxon>Liliopsida</taxon>
        <taxon>Poales</taxon>
        <taxon>Poaceae</taxon>
        <taxon>PACMAD clade</taxon>
        <taxon>Panicoideae</taxon>
        <taxon>Andropogonodae</taxon>
        <taxon>Andropogoneae</taxon>
        <taxon>Saccharinae</taxon>
        <taxon>Saccharum</taxon>
        <taxon>Saccharum officinarum species complex</taxon>
    </lineage>
</organism>
<proteinExistence type="predicted"/>
<accession>A0A678T564</accession>
<reference evidence="2" key="1">
    <citation type="submission" date="2018-04" db="EMBL/GenBank/DDBJ databases">
        <title>Comparative Analysis of Homologous Sequences of Saccharum officinarum and Saccharum spontaneum Reveals Independent Polyploidization Events.</title>
        <authorList>
            <person name="Sharma A."/>
            <person name="Song J."/>
            <person name="Lin Q."/>
            <person name="Singh R."/>
            <person name="Ramos N."/>
            <person name="Wang K."/>
            <person name="Zhang J."/>
            <person name="Ming R."/>
            <person name="Yu Q."/>
        </authorList>
    </citation>
    <scope>NUCLEOTIDE SEQUENCE</scope>
</reference>
<feature type="transmembrane region" description="Helical" evidence="1">
    <location>
        <begin position="58"/>
        <end position="80"/>
    </location>
</feature>
<dbReference type="AlphaFoldDB" id="A0A678T564"/>
<evidence type="ECO:0000313" key="2">
    <source>
        <dbReference type="EMBL" id="AWA45136.1"/>
    </source>
</evidence>
<name>A0A678T564_SACSP</name>
<gene>
    <name evidence="2" type="ORF">SS11P21_000011</name>
</gene>
<dbReference type="EMBL" id="MH182575">
    <property type="protein sequence ID" value="AWA45136.1"/>
    <property type="molecule type" value="Genomic_DNA"/>
</dbReference>
<keyword evidence="1" id="KW-0812">Transmembrane</keyword>
<protein>
    <submittedName>
        <fullName evidence="2">Uncharacterized protein</fullName>
    </submittedName>
</protein>